<dbReference type="GO" id="GO:0016491">
    <property type="term" value="F:oxidoreductase activity"/>
    <property type="evidence" value="ECO:0007669"/>
    <property type="project" value="UniProtKB-KW"/>
</dbReference>
<evidence type="ECO:0000256" key="3">
    <source>
        <dbReference type="RuleBase" id="RU000363"/>
    </source>
</evidence>
<keyword evidence="2" id="KW-0560">Oxidoreductase</keyword>
<evidence type="ECO:0008006" key="6">
    <source>
        <dbReference type="Google" id="ProtNLM"/>
    </source>
</evidence>
<evidence type="ECO:0000313" key="5">
    <source>
        <dbReference type="Proteomes" id="UP000323257"/>
    </source>
</evidence>
<dbReference type="PRINTS" id="PR00080">
    <property type="entry name" value="SDRFAMILY"/>
</dbReference>
<dbReference type="InterPro" id="IPR002347">
    <property type="entry name" value="SDR_fam"/>
</dbReference>
<dbReference type="Proteomes" id="UP000323257">
    <property type="component" value="Unassembled WGS sequence"/>
</dbReference>
<dbReference type="PRINTS" id="PR00081">
    <property type="entry name" value="GDHRDH"/>
</dbReference>
<comment type="similarity">
    <text evidence="1 3">Belongs to the short-chain dehydrogenases/reductases (SDR) family.</text>
</comment>
<dbReference type="GO" id="GO:0016020">
    <property type="term" value="C:membrane"/>
    <property type="evidence" value="ECO:0007669"/>
    <property type="project" value="TreeGrafter"/>
</dbReference>
<gene>
    <name evidence="4" type="ORF">BCM02_101832</name>
</gene>
<dbReference type="AlphaFoldDB" id="A0A5S5CMI5"/>
<evidence type="ECO:0000313" key="4">
    <source>
        <dbReference type="EMBL" id="TYP79711.1"/>
    </source>
</evidence>
<dbReference type="PIRSF" id="PIRSF000126">
    <property type="entry name" value="11-beta-HSD1"/>
    <property type="match status" value="1"/>
</dbReference>
<dbReference type="Gene3D" id="3.40.50.720">
    <property type="entry name" value="NAD(P)-binding Rossmann-like Domain"/>
    <property type="match status" value="1"/>
</dbReference>
<dbReference type="Pfam" id="PF00106">
    <property type="entry name" value="adh_short"/>
    <property type="match status" value="1"/>
</dbReference>
<comment type="caution">
    <text evidence="4">The sequence shown here is derived from an EMBL/GenBank/DDBJ whole genome shotgun (WGS) entry which is preliminary data.</text>
</comment>
<keyword evidence="5" id="KW-1185">Reference proteome</keyword>
<proteinExistence type="inferred from homology"/>
<dbReference type="InterPro" id="IPR036291">
    <property type="entry name" value="NAD(P)-bd_dom_sf"/>
</dbReference>
<evidence type="ECO:0000256" key="2">
    <source>
        <dbReference type="ARBA" id="ARBA00023002"/>
    </source>
</evidence>
<dbReference type="RefSeq" id="WP_246183184.1">
    <property type="nucleotide sequence ID" value="NZ_VNHS01000001.1"/>
</dbReference>
<name>A0A5S5CMI5_9BACL</name>
<evidence type="ECO:0000256" key="1">
    <source>
        <dbReference type="ARBA" id="ARBA00006484"/>
    </source>
</evidence>
<dbReference type="SUPFAM" id="SSF51735">
    <property type="entry name" value="NAD(P)-binding Rossmann-fold domains"/>
    <property type="match status" value="1"/>
</dbReference>
<accession>A0A5S5CMI5</accession>
<dbReference type="EMBL" id="VNHS01000001">
    <property type="protein sequence ID" value="TYP79711.1"/>
    <property type="molecule type" value="Genomic_DNA"/>
</dbReference>
<reference evidence="4 5" key="1">
    <citation type="submission" date="2019-07" db="EMBL/GenBank/DDBJ databases">
        <title>Genomic Encyclopedia of Type Strains, Phase III (KMG-III): the genomes of soil and plant-associated and newly described type strains.</title>
        <authorList>
            <person name="Whitman W."/>
        </authorList>
    </citation>
    <scope>NUCLEOTIDE SEQUENCE [LARGE SCALE GENOMIC DNA]</scope>
    <source>
        <strain evidence="4 5">BL24</strain>
    </source>
</reference>
<sequence length="261" mass="28367">MSTTALITGASSGIGEQFARQLAQRGNDLVLVARSKDKLERLAAEVSAQHGVKTHVIAADLSLPGAALRIHTEISELGLRIDLLVNNAGFGLSGEFLNHPVESYREQIMLNVNTLMEMTHLFLADMAARKSGAIINVASLLSFMPFPYCSVYSGTKAFVLSFTESLWEEYRHRGVRVLALCPGPTDTNFFRTASEVETKSKRTPAQVVATALRALKTNKGFVIDGANNYFTALLGRVLPRATLAKILGAAMRKSIEQRGKS</sequence>
<dbReference type="PANTHER" id="PTHR44196">
    <property type="entry name" value="DEHYDROGENASE/REDUCTASE SDR FAMILY MEMBER 7B"/>
    <property type="match status" value="1"/>
</dbReference>
<dbReference type="PANTHER" id="PTHR44196:SF2">
    <property type="entry name" value="SHORT-CHAIN DEHYDROGENASE-RELATED"/>
    <property type="match status" value="1"/>
</dbReference>
<protein>
    <recommendedName>
        <fullName evidence="6">Short-subunit dehydrogenase</fullName>
    </recommendedName>
</protein>
<organism evidence="4 5">
    <name type="scientific">Paenibacillus methanolicus</name>
    <dbReference type="NCBI Taxonomy" id="582686"/>
    <lineage>
        <taxon>Bacteria</taxon>
        <taxon>Bacillati</taxon>
        <taxon>Bacillota</taxon>
        <taxon>Bacilli</taxon>
        <taxon>Bacillales</taxon>
        <taxon>Paenibacillaceae</taxon>
        <taxon>Paenibacillus</taxon>
    </lineage>
</organism>